<dbReference type="Pfam" id="PF00134">
    <property type="entry name" value="Cyclin_N"/>
    <property type="match status" value="1"/>
</dbReference>
<dbReference type="Proteomes" id="UP000325081">
    <property type="component" value="Unassembled WGS sequence"/>
</dbReference>
<name>A0A5A7P4F6_STRAF</name>
<dbReference type="Pfam" id="PF26575">
    <property type="entry name" value="HHO5_N"/>
    <property type="match status" value="1"/>
</dbReference>
<dbReference type="InterPro" id="IPR036915">
    <property type="entry name" value="Cyclin-like_sf"/>
</dbReference>
<feature type="domain" description="HHO5-like N-terminal" evidence="2">
    <location>
        <begin position="40"/>
        <end position="74"/>
    </location>
</feature>
<dbReference type="InterPro" id="IPR006671">
    <property type="entry name" value="Cyclin_N"/>
</dbReference>
<keyword evidence="4" id="KW-1185">Reference proteome</keyword>
<protein>
    <submittedName>
        <fullName evidence="3">Cyclin</fullName>
    </submittedName>
</protein>
<organism evidence="3 4">
    <name type="scientific">Striga asiatica</name>
    <name type="common">Asiatic witchweed</name>
    <name type="synonym">Buchnera asiatica</name>
    <dbReference type="NCBI Taxonomy" id="4170"/>
    <lineage>
        <taxon>Eukaryota</taxon>
        <taxon>Viridiplantae</taxon>
        <taxon>Streptophyta</taxon>
        <taxon>Embryophyta</taxon>
        <taxon>Tracheophyta</taxon>
        <taxon>Spermatophyta</taxon>
        <taxon>Magnoliopsida</taxon>
        <taxon>eudicotyledons</taxon>
        <taxon>Gunneridae</taxon>
        <taxon>Pentapetalae</taxon>
        <taxon>asterids</taxon>
        <taxon>lamiids</taxon>
        <taxon>Lamiales</taxon>
        <taxon>Orobanchaceae</taxon>
        <taxon>Buchnereae</taxon>
        <taxon>Striga</taxon>
    </lineage>
</organism>
<dbReference type="OrthoDB" id="1934866at2759"/>
<evidence type="ECO:0000313" key="3">
    <source>
        <dbReference type="EMBL" id="GER27348.1"/>
    </source>
</evidence>
<evidence type="ECO:0000259" key="2">
    <source>
        <dbReference type="Pfam" id="PF26575"/>
    </source>
</evidence>
<comment type="caution">
    <text evidence="3">The sequence shown here is derived from an EMBL/GenBank/DDBJ whole genome shotgun (WGS) entry which is preliminary data.</text>
</comment>
<dbReference type="Gene3D" id="1.10.472.10">
    <property type="entry name" value="Cyclin-like"/>
    <property type="match status" value="2"/>
</dbReference>
<dbReference type="AlphaFoldDB" id="A0A5A7P4F6"/>
<accession>A0A5A7P4F6</accession>
<feature type="domain" description="Cyclin N-terminal" evidence="1">
    <location>
        <begin position="90"/>
        <end position="143"/>
    </location>
</feature>
<evidence type="ECO:0000313" key="4">
    <source>
        <dbReference type="Proteomes" id="UP000325081"/>
    </source>
</evidence>
<evidence type="ECO:0000259" key="1">
    <source>
        <dbReference type="Pfam" id="PF00134"/>
    </source>
</evidence>
<dbReference type="EMBL" id="BKCP01001780">
    <property type="protein sequence ID" value="GER27348.1"/>
    <property type="molecule type" value="Genomic_DNA"/>
</dbReference>
<dbReference type="SUPFAM" id="SSF47954">
    <property type="entry name" value="Cyclin-like"/>
    <property type="match status" value="1"/>
</dbReference>
<dbReference type="InterPro" id="IPR058673">
    <property type="entry name" value="HHO5-like_N"/>
</dbReference>
<sequence>MSKSAITGGHVRAQSLRIPDIIPVFFGSLEESRPVREDPKHKDYASRLQDEMEKVDAFKRELDMCLILLRNDIGAEDVNNDMTVVKYVGDMYKFYKSAEKEGLAHNYIDTQSAINEKIHRIMISWLVPTHNKFELSLETFDLTD</sequence>
<proteinExistence type="predicted"/>
<gene>
    <name evidence="3" type="ORF">STAS_03046</name>
</gene>
<reference evidence="4" key="1">
    <citation type="journal article" date="2019" name="Curr. Biol.">
        <title>Genome Sequence of Striga asiatica Provides Insight into the Evolution of Plant Parasitism.</title>
        <authorList>
            <person name="Yoshida S."/>
            <person name="Kim S."/>
            <person name="Wafula E.K."/>
            <person name="Tanskanen J."/>
            <person name="Kim Y.M."/>
            <person name="Honaas L."/>
            <person name="Yang Z."/>
            <person name="Spallek T."/>
            <person name="Conn C.E."/>
            <person name="Ichihashi Y."/>
            <person name="Cheong K."/>
            <person name="Cui S."/>
            <person name="Der J.P."/>
            <person name="Gundlach H."/>
            <person name="Jiao Y."/>
            <person name="Hori C."/>
            <person name="Ishida J.K."/>
            <person name="Kasahara H."/>
            <person name="Kiba T."/>
            <person name="Kim M.S."/>
            <person name="Koo N."/>
            <person name="Laohavisit A."/>
            <person name="Lee Y.H."/>
            <person name="Lumba S."/>
            <person name="McCourt P."/>
            <person name="Mortimer J.C."/>
            <person name="Mutuku J.M."/>
            <person name="Nomura T."/>
            <person name="Sasaki-Sekimoto Y."/>
            <person name="Seto Y."/>
            <person name="Wang Y."/>
            <person name="Wakatake T."/>
            <person name="Sakakibara H."/>
            <person name="Demura T."/>
            <person name="Yamaguchi S."/>
            <person name="Yoneyama K."/>
            <person name="Manabe R.I."/>
            <person name="Nelson D.C."/>
            <person name="Schulman A.H."/>
            <person name="Timko M.P."/>
            <person name="dePamphilis C.W."/>
            <person name="Choi D."/>
            <person name="Shirasu K."/>
        </authorList>
    </citation>
    <scope>NUCLEOTIDE SEQUENCE [LARGE SCALE GENOMIC DNA]</scope>
    <source>
        <strain evidence="4">cv. UVA1</strain>
    </source>
</reference>